<accession>Q21ZY0</accession>
<sequence length="84" mass="9047">MGINLDNAFKAHADWRTKLSAAATRHEQPDAETMSRGNCCEMGKWPLGAGATKSGGRPTFVAIIRSVNLASRQILLIILPCGPR</sequence>
<dbReference type="Gene3D" id="1.20.120.30">
    <property type="entry name" value="Aspartate receptor, ligand-binding domain"/>
    <property type="match status" value="1"/>
</dbReference>
<reference evidence="2" key="1">
    <citation type="submission" date="2006-02" db="EMBL/GenBank/DDBJ databases">
        <title>Complete sequence of chromosome of Rhodoferax ferrireducens DSM 15236.</title>
        <authorList>
            <person name="Copeland A."/>
            <person name="Lucas S."/>
            <person name="Lapidus A."/>
            <person name="Barry K."/>
            <person name="Detter J.C."/>
            <person name="Glavina del Rio T."/>
            <person name="Hammon N."/>
            <person name="Israni S."/>
            <person name="Pitluck S."/>
            <person name="Brettin T."/>
            <person name="Bruce D."/>
            <person name="Han C."/>
            <person name="Tapia R."/>
            <person name="Gilna P."/>
            <person name="Kiss H."/>
            <person name="Schmutz J."/>
            <person name="Larimer F."/>
            <person name="Land M."/>
            <person name="Kyrpides N."/>
            <person name="Ivanova N."/>
            <person name="Richardson P."/>
        </authorList>
    </citation>
    <scope>NUCLEOTIDE SEQUENCE [LARGE SCALE GENOMIC DNA]</scope>
    <source>
        <strain evidence="2">ATCC BAA-621 / DSM 15236 / T118</strain>
    </source>
</reference>
<dbReference type="AlphaFoldDB" id="Q21ZY0"/>
<dbReference type="STRING" id="338969.Rfer_0926"/>
<proteinExistence type="predicted"/>
<dbReference type="OrthoDB" id="8613985at2"/>
<protein>
    <submittedName>
        <fullName evidence="1">Uncharacterized protein</fullName>
    </submittedName>
</protein>
<name>Q21ZY0_ALBFT</name>
<gene>
    <name evidence="1" type="ordered locus">Rfer_0926</name>
</gene>
<keyword evidence="2" id="KW-1185">Reference proteome</keyword>
<dbReference type="Proteomes" id="UP000008332">
    <property type="component" value="Chromosome"/>
</dbReference>
<dbReference type="KEGG" id="rfr:Rfer_0926"/>
<evidence type="ECO:0000313" key="1">
    <source>
        <dbReference type="EMBL" id="ABD68673.1"/>
    </source>
</evidence>
<evidence type="ECO:0000313" key="2">
    <source>
        <dbReference type="Proteomes" id="UP000008332"/>
    </source>
</evidence>
<dbReference type="EMBL" id="CP000267">
    <property type="protein sequence ID" value="ABD68673.1"/>
    <property type="molecule type" value="Genomic_DNA"/>
</dbReference>
<dbReference type="HOGENOM" id="CLU_2525323_0_0_4"/>
<organism evidence="1 2">
    <name type="scientific">Albidiferax ferrireducens (strain ATCC BAA-621 / DSM 15236 / T118)</name>
    <name type="common">Rhodoferax ferrireducens</name>
    <dbReference type="NCBI Taxonomy" id="338969"/>
    <lineage>
        <taxon>Bacteria</taxon>
        <taxon>Pseudomonadati</taxon>
        <taxon>Pseudomonadota</taxon>
        <taxon>Betaproteobacteria</taxon>
        <taxon>Burkholderiales</taxon>
        <taxon>Comamonadaceae</taxon>
        <taxon>Rhodoferax</taxon>
    </lineage>
</organism>